<gene>
    <name evidence="3" type="ORF">FFLO_04885</name>
</gene>
<feature type="compositionally biased region" description="Basic and acidic residues" evidence="1">
    <location>
        <begin position="197"/>
        <end position="207"/>
    </location>
</feature>
<feature type="transmembrane region" description="Helical" evidence="2">
    <location>
        <begin position="31"/>
        <end position="52"/>
    </location>
</feature>
<evidence type="ECO:0000256" key="2">
    <source>
        <dbReference type="SAM" id="Phobius"/>
    </source>
</evidence>
<dbReference type="AlphaFoldDB" id="A0A8K0JIK0"/>
<feature type="transmembrane region" description="Helical" evidence="2">
    <location>
        <begin position="7"/>
        <end position="25"/>
    </location>
</feature>
<evidence type="ECO:0000313" key="4">
    <source>
        <dbReference type="Proteomes" id="UP000812966"/>
    </source>
</evidence>
<reference evidence="3" key="1">
    <citation type="submission" date="2020-04" db="EMBL/GenBank/DDBJ databases">
        <title>Analysis of mating type loci in Filobasidium floriforme.</title>
        <authorList>
            <person name="Nowrousian M."/>
        </authorList>
    </citation>
    <scope>NUCLEOTIDE SEQUENCE</scope>
    <source>
        <strain evidence="3">CBS 6242</strain>
    </source>
</reference>
<evidence type="ECO:0000256" key="1">
    <source>
        <dbReference type="SAM" id="MobiDB-lite"/>
    </source>
</evidence>
<keyword evidence="4" id="KW-1185">Reference proteome</keyword>
<proteinExistence type="predicted"/>
<keyword evidence="2" id="KW-0472">Membrane</keyword>
<comment type="caution">
    <text evidence="3">The sequence shown here is derived from an EMBL/GenBank/DDBJ whole genome shotgun (WGS) entry which is preliminary data.</text>
</comment>
<evidence type="ECO:0000313" key="3">
    <source>
        <dbReference type="EMBL" id="KAG7530659.1"/>
    </source>
</evidence>
<dbReference type="EMBL" id="JABELV010000112">
    <property type="protein sequence ID" value="KAG7530659.1"/>
    <property type="molecule type" value="Genomic_DNA"/>
</dbReference>
<feature type="region of interest" description="Disordered" evidence="1">
    <location>
        <begin position="189"/>
        <end position="223"/>
    </location>
</feature>
<keyword evidence="2" id="KW-0812">Transmembrane</keyword>
<sequence>MVYLVEAMVLPLALQVMFTVFFLQHLGMGSWLRAFVPLQCPLYAFAVVHSMLSRTKLREMLGNENVHLYNSGDSDGGQIVRRRSTTRDSLPAVYLRNRNEICESMGPYASSRSLVNGRKAFGSAHVDHQGFYLDESKDMRDCEDPSLGRFRRVRDASHPESIIVLMDELPTVSHREVWSPASPYCLASPVGSPDANQTKDFDTEQKLSHKSSFRSGNSSNPNRTVLERVDEQALSCSAIDVYQPTLPELK</sequence>
<name>A0A8K0JIK0_9TREE</name>
<organism evidence="3 4">
    <name type="scientific">Filobasidium floriforme</name>
    <dbReference type="NCBI Taxonomy" id="5210"/>
    <lineage>
        <taxon>Eukaryota</taxon>
        <taxon>Fungi</taxon>
        <taxon>Dikarya</taxon>
        <taxon>Basidiomycota</taxon>
        <taxon>Agaricomycotina</taxon>
        <taxon>Tremellomycetes</taxon>
        <taxon>Filobasidiales</taxon>
        <taxon>Filobasidiaceae</taxon>
        <taxon>Filobasidium</taxon>
    </lineage>
</organism>
<feature type="compositionally biased region" description="Polar residues" evidence="1">
    <location>
        <begin position="213"/>
        <end position="223"/>
    </location>
</feature>
<dbReference type="Proteomes" id="UP000812966">
    <property type="component" value="Unassembled WGS sequence"/>
</dbReference>
<keyword evidence="2" id="KW-1133">Transmembrane helix</keyword>
<protein>
    <submittedName>
        <fullName evidence="3">Uncharacterized protein</fullName>
    </submittedName>
</protein>
<accession>A0A8K0JIK0</accession>